<dbReference type="GO" id="GO:0043565">
    <property type="term" value="F:sequence-specific DNA binding"/>
    <property type="evidence" value="ECO:0007669"/>
    <property type="project" value="InterPro"/>
</dbReference>
<reference evidence="5 6" key="1">
    <citation type="submission" date="2021-10" db="EMBL/GenBank/DDBJ databases">
        <title>Anaerobic single-cell dispensing facilitates the cultivation of human gut bacteria.</title>
        <authorList>
            <person name="Afrizal A."/>
        </authorList>
    </citation>
    <scope>NUCLEOTIDE SEQUENCE [LARGE SCALE GENOMIC DNA]</scope>
    <source>
        <strain evidence="5 6">CLA-AA-H244</strain>
    </source>
</reference>
<dbReference type="Gene3D" id="1.10.10.60">
    <property type="entry name" value="Homeodomain-like"/>
    <property type="match status" value="2"/>
</dbReference>
<organism evidence="5 6">
    <name type="scientific">Gallintestinimicrobium propionicum</name>
    <dbReference type="NCBI Taxonomy" id="2981770"/>
    <lineage>
        <taxon>Bacteria</taxon>
        <taxon>Bacillati</taxon>
        <taxon>Bacillota</taxon>
        <taxon>Clostridia</taxon>
        <taxon>Lachnospirales</taxon>
        <taxon>Lachnospiraceae</taxon>
        <taxon>Gallintestinimicrobium</taxon>
    </lineage>
</organism>
<dbReference type="SUPFAM" id="SSF51215">
    <property type="entry name" value="Regulatory protein AraC"/>
    <property type="match status" value="1"/>
</dbReference>
<evidence type="ECO:0000313" key="5">
    <source>
        <dbReference type="EMBL" id="MCC2166641.1"/>
    </source>
</evidence>
<evidence type="ECO:0000256" key="3">
    <source>
        <dbReference type="ARBA" id="ARBA00023163"/>
    </source>
</evidence>
<dbReference type="InterPro" id="IPR014710">
    <property type="entry name" value="RmlC-like_jellyroll"/>
</dbReference>
<feature type="domain" description="HTH araC/xylS-type" evidence="4">
    <location>
        <begin position="188"/>
        <end position="285"/>
    </location>
</feature>
<dbReference type="InterPro" id="IPR003313">
    <property type="entry name" value="AraC-bd"/>
</dbReference>
<dbReference type="AlphaFoldDB" id="A0AAE3ARU4"/>
<dbReference type="Pfam" id="PF02311">
    <property type="entry name" value="AraC_binding"/>
    <property type="match status" value="1"/>
</dbReference>
<dbReference type="PANTHER" id="PTHR43280">
    <property type="entry name" value="ARAC-FAMILY TRANSCRIPTIONAL REGULATOR"/>
    <property type="match status" value="1"/>
</dbReference>
<evidence type="ECO:0000256" key="2">
    <source>
        <dbReference type="ARBA" id="ARBA00023125"/>
    </source>
</evidence>
<protein>
    <submittedName>
        <fullName evidence="5">AraC family transcriptional regulator</fullName>
    </submittedName>
</protein>
<keyword evidence="1" id="KW-0805">Transcription regulation</keyword>
<proteinExistence type="predicted"/>
<dbReference type="InterPro" id="IPR037923">
    <property type="entry name" value="HTH-like"/>
</dbReference>
<evidence type="ECO:0000313" key="6">
    <source>
        <dbReference type="Proteomes" id="UP001199355"/>
    </source>
</evidence>
<dbReference type="InterPro" id="IPR018060">
    <property type="entry name" value="HTH_AraC"/>
</dbReference>
<evidence type="ECO:0000259" key="4">
    <source>
        <dbReference type="PROSITE" id="PS01124"/>
    </source>
</evidence>
<keyword evidence="3" id="KW-0804">Transcription</keyword>
<accession>A0AAE3ARU4</accession>
<dbReference type="Proteomes" id="UP001199355">
    <property type="component" value="Unassembled WGS sequence"/>
</dbReference>
<keyword evidence="6" id="KW-1185">Reference proteome</keyword>
<dbReference type="GO" id="GO:0003700">
    <property type="term" value="F:DNA-binding transcription factor activity"/>
    <property type="evidence" value="ECO:0007669"/>
    <property type="project" value="InterPro"/>
</dbReference>
<dbReference type="InterPro" id="IPR020449">
    <property type="entry name" value="Tscrpt_reg_AraC-type_HTH"/>
</dbReference>
<keyword evidence="2" id="KW-0238">DNA-binding</keyword>
<dbReference type="Pfam" id="PF12833">
    <property type="entry name" value="HTH_18"/>
    <property type="match status" value="1"/>
</dbReference>
<dbReference type="SUPFAM" id="SSF46689">
    <property type="entry name" value="Homeodomain-like"/>
    <property type="match status" value="2"/>
</dbReference>
<sequence length="296" mass="35361">MKKELESRFVTRQYMLAQDFELYFYSDSGMAEVRTHSHDYYEFYFFLEGDVCMKIGERSYLLKYGDIILIPPQIPHCAIIQNPHKPYRRFVFWISCSYADQLQKQSDSYGYLIERATKRQEYVLHQEEIAFRETQAKVLRLLEEMRQDRFGKDAKIPLCIGELVLHLNREAYAQEHPIRERAMQGLYEMMMDYIEEHLKENLDLNELSRIFHVSKYHISHVFKDETGISVHQYILKKRLDACKSAIRSGDKITSVYPVFGFRDYSAFYRAFRKEYGISPKEYREMLEKLEAMSGSD</sequence>
<dbReference type="RefSeq" id="WP_308727716.1">
    <property type="nucleotide sequence ID" value="NZ_JAJEQF010000004.1"/>
</dbReference>
<comment type="caution">
    <text evidence="5">The sequence shown here is derived from an EMBL/GenBank/DDBJ whole genome shotgun (WGS) entry which is preliminary data.</text>
</comment>
<dbReference type="InterPro" id="IPR009057">
    <property type="entry name" value="Homeodomain-like_sf"/>
</dbReference>
<name>A0AAE3ARU4_9FIRM</name>
<dbReference type="Gene3D" id="2.60.120.10">
    <property type="entry name" value="Jelly Rolls"/>
    <property type="match status" value="1"/>
</dbReference>
<dbReference type="PANTHER" id="PTHR43280:SF34">
    <property type="entry name" value="ARAC-FAMILY TRANSCRIPTIONAL REGULATOR"/>
    <property type="match status" value="1"/>
</dbReference>
<dbReference type="PRINTS" id="PR00032">
    <property type="entry name" value="HTHARAC"/>
</dbReference>
<evidence type="ECO:0000256" key="1">
    <source>
        <dbReference type="ARBA" id="ARBA00023015"/>
    </source>
</evidence>
<gene>
    <name evidence="5" type="ORF">LKD45_02810</name>
</gene>
<dbReference type="PROSITE" id="PS01124">
    <property type="entry name" value="HTH_ARAC_FAMILY_2"/>
    <property type="match status" value="1"/>
</dbReference>
<dbReference type="SMART" id="SM00342">
    <property type="entry name" value="HTH_ARAC"/>
    <property type="match status" value="1"/>
</dbReference>
<dbReference type="EMBL" id="JAJEQF010000004">
    <property type="protein sequence ID" value="MCC2166641.1"/>
    <property type="molecule type" value="Genomic_DNA"/>
</dbReference>